<evidence type="ECO:0000313" key="3">
    <source>
        <dbReference type="Proteomes" id="UP000054567"/>
    </source>
</evidence>
<accession>A0A0J6FLE0</accession>
<sequence>MHIQFHTPLTASEDHANSANKRLAWQPSSNGAMGLGGEKDVPFSGFDYSLSFPALQGWWQRQLEEKGMTTRMIPPPAEGYQPSALFLGVLLTRCWPAPLQ</sequence>
<gene>
    <name evidence="2" type="ORF">CPAG_07445</name>
</gene>
<organism evidence="2 3">
    <name type="scientific">Coccidioides posadasii RMSCC 3488</name>
    <dbReference type="NCBI Taxonomy" id="454284"/>
    <lineage>
        <taxon>Eukaryota</taxon>
        <taxon>Fungi</taxon>
        <taxon>Dikarya</taxon>
        <taxon>Ascomycota</taxon>
        <taxon>Pezizomycotina</taxon>
        <taxon>Eurotiomycetes</taxon>
        <taxon>Eurotiomycetidae</taxon>
        <taxon>Onygenales</taxon>
        <taxon>Onygenaceae</taxon>
        <taxon>Coccidioides</taxon>
    </lineage>
</organism>
<evidence type="ECO:0000313" key="2">
    <source>
        <dbReference type="EMBL" id="KMM71138.1"/>
    </source>
</evidence>
<reference evidence="3" key="3">
    <citation type="journal article" date="2010" name="Genome Res.">
        <title>Population genomic sequencing of Coccidioides fungi reveals recent hybridization and transposon control.</title>
        <authorList>
            <person name="Neafsey D.E."/>
            <person name="Barker B.M."/>
            <person name="Sharpton T.J."/>
            <person name="Stajich J.E."/>
            <person name="Park D.J."/>
            <person name="Whiston E."/>
            <person name="Hung C.-Y."/>
            <person name="McMahan C."/>
            <person name="White J."/>
            <person name="Sykes S."/>
            <person name="Heiman D."/>
            <person name="Young S."/>
            <person name="Zeng Q."/>
            <person name="Abouelleil A."/>
            <person name="Aftuck L."/>
            <person name="Bessette D."/>
            <person name="Brown A."/>
            <person name="FitzGerald M."/>
            <person name="Lui A."/>
            <person name="Macdonald J.P."/>
            <person name="Priest M."/>
            <person name="Orbach M.J."/>
            <person name="Galgiani J.N."/>
            <person name="Kirkland T.N."/>
            <person name="Cole G.T."/>
            <person name="Birren B.W."/>
            <person name="Henn M.R."/>
            <person name="Taylor J.W."/>
            <person name="Rounsley S.D."/>
        </authorList>
    </citation>
    <scope>NUCLEOTIDE SEQUENCE [LARGE SCALE GENOMIC DNA]</scope>
    <source>
        <strain evidence="3">RMSCC 3488</strain>
    </source>
</reference>
<name>A0A0J6FLE0_COCPO</name>
<dbReference type="AlphaFoldDB" id="A0A0J6FLE0"/>
<dbReference type="EMBL" id="DS268113">
    <property type="protein sequence ID" value="KMM71138.1"/>
    <property type="molecule type" value="Genomic_DNA"/>
</dbReference>
<reference evidence="2 3" key="1">
    <citation type="submission" date="2007-06" db="EMBL/GenBank/DDBJ databases">
        <title>The Genome Sequence of Coccidioides posadasii RMSCC_3488.</title>
        <authorList>
            <consortium name="Coccidioides Genome Resources Consortium"/>
            <consortium name="The Broad Institute Genome Sequencing Platform"/>
            <person name="Henn M.R."/>
            <person name="Sykes S."/>
            <person name="Young S."/>
            <person name="Jaffe D."/>
            <person name="Berlin A."/>
            <person name="Alvarez P."/>
            <person name="Butler J."/>
            <person name="Gnerre S."/>
            <person name="Grabherr M."/>
            <person name="Mauceli E."/>
            <person name="Brockman W."/>
            <person name="Kodira C."/>
            <person name="Alvarado L."/>
            <person name="Zeng Q."/>
            <person name="Crawford M."/>
            <person name="Antoine C."/>
            <person name="Devon K."/>
            <person name="Galgiani J."/>
            <person name="Orsborn K."/>
            <person name="Lewis M.L."/>
            <person name="Nusbaum C."/>
            <person name="Galagan J."/>
            <person name="Birren B."/>
        </authorList>
    </citation>
    <scope>NUCLEOTIDE SEQUENCE [LARGE SCALE GENOMIC DNA]</scope>
    <source>
        <strain evidence="2 3">RMSCC 3488</strain>
    </source>
</reference>
<protein>
    <submittedName>
        <fullName evidence="2">Uncharacterized protein</fullName>
    </submittedName>
</protein>
<proteinExistence type="predicted"/>
<feature type="region of interest" description="Disordered" evidence="1">
    <location>
        <begin position="1"/>
        <end position="36"/>
    </location>
</feature>
<dbReference type="VEuPathDB" id="FungiDB:CPAG_07445"/>
<evidence type="ECO:0000256" key="1">
    <source>
        <dbReference type="SAM" id="MobiDB-lite"/>
    </source>
</evidence>
<reference evidence="3" key="2">
    <citation type="journal article" date="2009" name="Genome Res.">
        <title>Comparative genomic analyses of the human fungal pathogens Coccidioides and their relatives.</title>
        <authorList>
            <person name="Sharpton T.J."/>
            <person name="Stajich J.E."/>
            <person name="Rounsley S.D."/>
            <person name="Gardner M.J."/>
            <person name="Wortman J.R."/>
            <person name="Jordar V.S."/>
            <person name="Maiti R."/>
            <person name="Kodira C.D."/>
            <person name="Neafsey D.E."/>
            <person name="Zeng Q."/>
            <person name="Hung C.-Y."/>
            <person name="McMahan C."/>
            <person name="Muszewska A."/>
            <person name="Grynberg M."/>
            <person name="Mandel M.A."/>
            <person name="Kellner E.M."/>
            <person name="Barker B.M."/>
            <person name="Galgiani J.N."/>
            <person name="Orbach M.J."/>
            <person name="Kirkland T.N."/>
            <person name="Cole G.T."/>
            <person name="Henn M.R."/>
            <person name="Birren B.W."/>
            <person name="Taylor J.W."/>
        </authorList>
    </citation>
    <scope>NUCLEOTIDE SEQUENCE [LARGE SCALE GENOMIC DNA]</scope>
    <source>
        <strain evidence="3">RMSCC 3488</strain>
    </source>
</reference>
<dbReference type="Proteomes" id="UP000054567">
    <property type="component" value="Unassembled WGS sequence"/>
</dbReference>